<feature type="domain" description="TF-B3" evidence="7">
    <location>
        <begin position="1"/>
        <end position="88"/>
    </location>
</feature>
<dbReference type="GO" id="GO:0003677">
    <property type="term" value="F:DNA binding"/>
    <property type="evidence" value="ECO:0007669"/>
    <property type="project" value="UniProtKB-KW"/>
</dbReference>
<organism evidence="8 9">
    <name type="scientific">Kingdonia uniflora</name>
    <dbReference type="NCBI Taxonomy" id="39325"/>
    <lineage>
        <taxon>Eukaryota</taxon>
        <taxon>Viridiplantae</taxon>
        <taxon>Streptophyta</taxon>
        <taxon>Embryophyta</taxon>
        <taxon>Tracheophyta</taxon>
        <taxon>Spermatophyta</taxon>
        <taxon>Magnoliopsida</taxon>
        <taxon>Ranunculales</taxon>
        <taxon>Circaeasteraceae</taxon>
        <taxon>Kingdonia</taxon>
    </lineage>
</organism>
<sequence>MFPSNVSGSFWLALPSKFCALHLPKIDIMITLVDVKDEEYTVKYIVKALGDSAGLRIFVVAHKLTEGDALVFQLVQDVKFKVYIIRTDGSSGDNEGSGLCSLNVKAKQSAPCKRTKRLSTPEKTERKRHKTPLSTNFGPGEEKPKISRRDAGSEVLRGTILRGNLDIECILTAIDGLKQNSKLSEHIWLKYSSLCCSQKDLLHKNLPEGNHELVDGIISETIMMVDRIKACNLSTTSDEFDAWEKCLKGFKHLGMDVRFLHIKLKRLKKLV</sequence>
<dbReference type="CDD" id="cd10017">
    <property type="entry name" value="B3_DNA"/>
    <property type="match status" value="1"/>
</dbReference>
<accession>A0A7J7MAD1</accession>
<dbReference type="PROSITE" id="PS50863">
    <property type="entry name" value="B3"/>
    <property type="match status" value="1"/>
</dbReference>
<comment type="subcellular location">
    <subcellularLocation>
        <location evidence="1">Nucleus</location>
    </subcellularLocation>
</comment>
<dbReference type="InterPro" id="IPR044837">
    <property type="entry name" value="REM16-like"/>
</dbReference>
<dbReference type="PANTHER" id="PTHR31391">
    <property type="entry name" value="B3 DOMAIN-CONTAINING PROTEIN OS11G0197600-RELATED"/>
    <property type="match status" value="1"/>
</dbReference>
<dbReference type="GO" id="GO:0005634">
    <property type="term" value="C:nucleus"/>
    <property type="evidence" value="ECO:0007669"/>
    <property type="project" value="UniProtKB-SubCell"/>
</dbReference>
<dbReference type="Pfam" id="PF02362">
    <property type="entry name" value="B3"/>
    <property type="match status" value="1"/>
</dbReference>
<dbReference type="EMBL" id="JACGCM010001662">
    <property type="protein sequence ID" value="KAF6151734.1"/>
    <property type="molecule type" value="Genomic_DNA"/>
</dbReference>
<evidence type="ECO:0000256" key="1">
    <source>
        <dbReference type="ARBA" id="ARBA00004123"/>
    </source>
</evidence>
<evidence type="ECO:0000313" key="9">
    <source>
        <dbReference type="Proteomes" id="UP000541444"/>
    </source>
</evidence>
<dbReference type="SMART" id="SM01019">
    <property type="entry name" value="B3"/>
    <property type="match status" value="1"/>
</dbReference>
<gene>
    <name evidence="8" type="ORF">GIB67_002017</name>
</gene>
<keyword evidence="2" id="KW-0805">Transcription regulation</keyword>
<reference evidence="8 9" key="1">
    <citation type="journal article" date="2020" name="IScience">
        <title>Genome Sequencing of the Endangered Kingdonia uniflora (Circaeasteraceae, Ranunculales) Reveals Potential Mechanisms of Evolutionary Specialization.</title>
        <authorList>
            <person name="Sun Y."/>
            <person name="Deng T."/>
            <person name="Zhang A."/>
            <person name="Moore M.J."/>
            <person name="Landis J.B."/>
            <person name="Lin N."/>
            <person name="Zhang H."/>
            <person name="Zhang X."/>
            <person name="Huang J."/>
            <person name="Zhang X."/>
            <person name="Sun H."/>
            <person name="Wang H."/>
        </authorList>
    </citation>
    <scope>NUCLEOTIDE SEQUENCE [LARGE SCALE GENOMIC DNA]</scope>
    <source>
        <strain evidence="8">TB1705</strain>
        <tissue evidence="8">Leaf</tissue>
    </source>
</reference>
<dbReference type="PANTHER" id="PTHR31391:SF101">
    <property type="entry name" value="B3 DOMAIN-CONTAINING PROTEIN OS01G0234100"/>
    <property type="match status" value="1"/>
</dbReference>
<evidence type="ECO:0000256" key="3">
    <source>
        <dbReference type="ARBA" id="ARBA00023125"/>
    </source>
</evidence>
<name>A0A7J7MAD1_9MAGN</name>
<dbReference type="SUPFAM" id="SSF101936">
    <property type="entry name" value="DNA-binding pseudobarrel domain"/>
    <property type="match status" value="1"/>
</dbReference>
<keyword evidence="5" id="KW-0539">Nucleus</keyword>
<comment type="caution">
    <text evidence="8">The sequence shown here is derived from an EMBL/GenBank/DDBJ whole genome shotgun (WGS) entry which is preliminary data.</text>
</comment>
<keyword evidence="4" id="KW-0804">Transcription</keyword>
<feature type="compositionally biased region" description="Basic and acidic residues" evidence="6">
    <location>
        <begin position="140"/>
        <end position="149"/>
    </location>
</feature>
<dbReference type="Proteomes" id="UP000541444">
    <property type="component" value="Unassembled WGS sequence"/>
</dbReference>
<evidence type="ECO:0000259" key="7">
    <source>
        <dbReference type="PROSITE" id="PS50863"/>
    </source>
</evidence>
<evidence type="ECO:0000256" key="6">
    <source>
        <dbReference type="SAM" id="MobiDB-lite"/>
    </source>
</evidence>
<dbReference type="Gene3D" id="2.40.330.10">
    <property type="entry name" value="DNA-binding pseudobarrel domain"/>
    <property type="match status" value="1"/>
</dbReference>
<dbReference type="OrthoDB" id="1909330at2759"/>
<evidence type="ECO:0000256" key="2">
    <source>
        <dbReference type="ARBA" id="ARBA00023015"/>
    </source>
</evidence>
<evidence type="ECO:0000256" key="4">
    <source>
        <dbReference type="ARBA" id="ARBA00023163"/>
    </source>
</evidence>
<protein>
    <recommendedName>
        <fullName evidence="7">TF-B3 domain-containing protein</fullName>
    </recommendedName>
</protein>
<keyword evidence="3" id="KW-0238">DNA-binding</keyword>
<evidence type="ECO:0000313" key="8">
    <source>
        <dbReference type="EMBL" id="KAF6151734.1"/>
    </source>
</evidence>
<feature type="region of interest" description="Disordered" evidence="6">
    <location>
        <begin position="113"/>
        <end position="149"/>
    </location>
</feature>
<dbReference type="InterPro" id="IPR015300">
    <property type="entry name" value="DNA-bd_pseudobarrel_sf"/>
</dbReference>
<evidence type="ECO:0000256" key="5">
    <source>
        <dbReference type="ARBA" id="ARBA00023242"/>
    </source>
</evidence>
<keyword evidence="9" id="KW-1185">Reference proteome</keyword>
<dbReference type="InterPro" id="IPR003340">
    <property type="entry name" value="B3_DNA-bd"/>
</dbReference>
<dbReference type="AlphaFoldDB" id="A0A7J7MAD1"/>
<proteinExistence type="predicted"/>